<dbReference type="RefSeq" id="WP_381368393.1">
    <property type="nucleotide sequence ID" value="NZ_JBHSOA010000064.1"/>
</dbReference>
<dbReference type="Pfam" id="PF01420">
    <property type="entry name" value="Methylase_S"/>
    <property type="match status" value="2"/>
</dbReference>
<accession>A0ABW1E3Q3</accession>
<proteinExistence type="inferred from homology"/>
<dbReference type="PANTHER" id="PTHR30408:SF12">
    <property type="entry name" value="TYPE I RESTRICTION ENZYME MJAVIII SPECIFICITY SUBUNIT"/>
    <property type="match status" value="1"/>
</dbReference>
<dbReference type="InterPro" id="IPR052021">
    <property type="entry name" value="Type-I_RS_S_subunit"/>
</dbReference>
<sequence>MMSQYSTLGEVARFTNGAAFKSSEWSEDGSRIIRIQNLTDSKKPFNRTRRPTPSSIQVHPGDLLVSWSATLGVFEWQGPDVAVLNQHIFRVEPDYSKVDKLYLRYALVRVLDQAQRHLHGATMKHVNKGDLLATRFFAPNLSEQRRIAEVLGRIDALRAKRRKAMALLDDLTQSIFTDMFGEPIANPHCLRESTVEEIAEKVTDGEHLTPKRESEGIKLLSARNVRSGHLDFGNVDYVGVDEYERIKRRCDPRRGDVLISCSGTIGRVAPVETDEPFTLVRSVALIRPKRDVITTGYLAGLLQTSALKARMLQRANASSQANLFQGQIKALPVLLPPLEMQKEFDQRINQLARLKSSHQTHLAELDALFDSAQHRAFSGELWDDSLT</sequence>
<dbReference type="SUPFAM" id="SSF116734">
    <property type="entry name" value="DNA methylase specificity domain"/>
    <property type="match status" value="2"/>
</dbReference>
<dbReference type="EMBL" id="JBHSOA010000064">
    <property type="protein sequence ID" value="MFC5855427.1"/>
    <property type="molecule type" value="Genomic_DNA"/>
</dbReference>
<keyword evidence="5" id="KW-0540">Nuclease</keyword>
<dbReference type="GO" id="GO:0016787">
    <property type="term" value="F:hydrolase activity"/>
    <property type="evidence" value="ECO:0007669"/>
    <property type="project" value="UniProtKB-KW"/>
</dbReference>
<dbReference type="PANTHER" id="PTHR30408">
    <property type="entry name" value="TYPE-1 RESTRICTION ENZYME ECOKI SPECIFICITY PROTEIN"/>
    <property type="match status" value="1"/>
</dbReference>
<evidence type="ECO:0000256" key="1">
    <source>
        <dbReference type="ARBA" id="ARBA00010923"/>
    </source>
</evidence>
<evidence type="ECO:0000313" key="5">
    <source>
        <dbReference type="EMBL" id="MFC5855427.1"/>
    </source>
</evidence>
<keyword evidence="3" id="KW-0238">DNA-binding</keyword>
<keyword evidence="2" id="KW-0680">Restriction system</keyword>
<protein>
    <submittedName>
        <fullName evidence="5">Restriction endonuclease subunit S</fullName>
        <ecNumber evidence="5">3.1.21.-</ecNumber>
    </submittedName>
</protein>
<dbReference type="EC" id="3.1.21.-" evidence="5"/>
<feature type="domain" description="Type I restriction modification DNA specificity" evidence="4">
    <location>
        <begin position="4"/>
        <end position="157"/>
    </location>
</feature>
<organism evidence="5 6">
    <name type="scientific">Streptomyces chlorus</name>
    <dbReference type="NCBI Taxonomy" id="887452"/>
    <lineage>
        <taxon>Bacteria</taxon>
        <taxon>Bacillati</taxon>
        <taxon>Actinomycetota</taxon>
        <taxon>Actinomycetes</taxon>
        <taxon>Kitasatosporales</taxon>
        <taxon>Streptomycetaceae</taxon>
        <taxon>Streptomyces</taxon>
    </lineage>
</organism>
<reference evidence="6" key="1">
    <citation type="journal article" date="2019" name="Int. J. Syst. Evol. Microbiol.">
        <title>The Global Catalogue of Microorganisms (GCM) 10K type strain sequencing project: providing services to taxonomists for standard genome sequencing and annotation.</title>
        <authorList>
            <consortium name="The Broad Institute Genomics Platform"/>
            <consortium name="The Broad Institute Genome Sequencing Center for Infectious Disease"/>
            <person name="Wu L."/>
            <person name="Ma J."/>
        </authorList>
    </citation>
    <scope>NUCLEOTIDE SEQUENCE [LARGE SCALE GENOMIC DNA]</scope>
    <source>
        <strain evidence="6">JCM 10411</strain>
    </source>
</reference>
<dbReference type="InterPro" id="IPR000055">
    <property type="entry name" value="Restrct_endonuc_typeI_TRD"/>
</dbReference>
<feature type="domain" description="Type I restriction modification DNA specificity" evidence="4">
    <location>
        <begin position="250"/>
        <end position="365"/>
    </location>
</feature>
<evidence type="ECO:0000256" key="2">
    <source>
        <dbReference type="ARBA" id="ARBA00022747"/>
    </source>
</evidence>
<evidence type="ECO:0000256" key="3">
    <source>
        <dbReference type="ARBA" id="ARBA00023125"/>
    </source>
</evidence>
<keyword evidence="6" id="KW-1185">Reference proteome</keyword>
<dbReference type="Gene3D" id="3.90.220.20">
    <property type="entry name" value="DNA methylase specificity domains"/>
    <property type="match status" value="2"/>
</dbReference>
<comment type="similarity">
    <text evidence="1">Belongs to the type-I restriction system S methylase family.</text>
</comment>
<name>A0ABW1E3Q3_9ACTN</name>
<keyword evidence="5" id="KW-0255">Endonuclease</keyword>
<evidence type="ECO:0000259" key="4">
    <source>
        <dbReference type="Pfam" id="PF01420"/>
    </source>
</evidence>
<dbReference type="CDD" id="cd17254">
    <property type="entry name" value="RMtype1_S_FclI-TRD1-CR1_like"/>
    <property type="match status" value="1"/>
</dbReference>
<evidence type="ECO:0000313" key="6">
    <source>
        <dbReference type="Proteomes" id="UP001596180"/>
    </source>
</evidence>
<gene>
    <name evidence="5" type="ORF">ACFPZI_27675</name>
</gene>
<dbReference type="InterPro" id="IPR044946">
    <property type="entry name" value="Restrct_endonuc_typeI_TRD_sf"/>
</dbReference>
<dbReference type="GO" id="GO:0004519">
    <property type="term" value="F:endonuclease activity"/>
    <property type="evidence" value="ECO:0007669"/>
    <property type="project" value="UniProtKB-KW"/>
</dbReference>
<comment type="caution">
    <text evidence="5">The sequence shown here is derived from an EMBL/GenBank/DDBJ whole genome shotgun (WGS) entry which is preliminary data.</text>
</comment>
<dbReference type="CDD" id="cd17246">
    <property type="entry name" value="RMtype1_S_SonII-TRD2-CR2_like"/>
    <property type="match status" value="1"/>
</dbReference>
<keyword evidence="5" id="KW-0378">Hydrolase</keyword>
<dbReference type="Proteomes" id="UP001596180">
    <property type="component" value="Unassembled WGS sequence"/>
</dbReference>